<feature type="coiled-coil region" evidence="1">
    <location>
        <begin position="187"/>
        <end position="235"/>
    </location>
</feature>
<dbReference type="InterPro" id="IPR015898">
    <property type="entry name" value="G-protein_gamma-like_dom"/>
</dbReference>
<feature type="coiled-coil region" evidence="1">
    <location>
        <begin position="259"/>
        <end position="367"/>
    </location>
</feature>
<dbReference type="PROSITE" id="PS50058">
    <property type="entry name" value="G_PROTEIN_GAMMA"/>
    <property type="match status" value="1"/>
</dbReference>
<dbReference type="EMBL" id="NWUJ01000011">
    <property type="protein sequence ID" value="PFH32416.1"/>
    <property type="molecule type" value="Genomic_DNA"/>
</dbReference>
<accession>A0A2A9M939</accession>
<feature type="coiled-coil region" evidence="1">
    <location>
        <begin position="97"/>
        <end position="138"/>
    </location>
</feature>
<sequence>MPPLLETSVQVMHCSYFLGAPSQFPCLALSGSRLESLAAGSAVNWTELNQMKQQSDDEKAKAKLFQDGVQEKLRKADTLNDTLQSAWKQLNAARMALTETQMAAAQSKKENKQLRQDISMEKERISSLREEMRILVEQRKSETELCLSLKEQLRNFRQLQQAAGAIDSDNARMRDELSRAQEEICSLRMVAREFDSCKAELENLKQINTELVFRINSQQTKMEELQGKQREEKAESARLGIELKNEKQKGEEMMAANELARLRCEVAKEKKTVEQLQEREIDLLQQVSATTQQVEEERAAQKRHREELHHLAKRSEEQNSRLQQQMDKEELLRRRHQKDMHCLSHRLAELELKLAQLGADCQQLGSSLRSCQEELRLKEQTNRDMTTTENTLRSRLLQTQEELSASQEQIKVLERDKAVLLKYEGECERQAELILKLRSHQSQSEEEISFLKEEIQQQQLQHQDEVGALRNRLSEHVTREKDLADEADRHHRKLDALQFQLDEVGNMLPTSASVDFEKWLFF</sequence>
<reference evidence="3 4" key="1">
    <citation type="submission" date="2017-09" db="EMBL/GenBank/DDBJ databases">
        <title>Genome sequencing of Besnoitia besnoiti strain Bb-Ger1.</title>
        <authorList>
            <person name="Schares G."/>
            <person name="Venepally P."/>
            <person name="Lorenzi H.A."/>
        </authorList>
    </citation>
    <scope>NUCLEOTIDE SEQUENCE [LARGE SCALE GENOMIC DNA]</scope>
    <source>
        <strain evidence="3 4">Bb-Ger1</strain>
    </source>
</reference>
<dbReference type="RefSeq" id="XP_029216425.1">
    <property type="nucleotide sequence ID" value="XM_029360449.1"/>
</dbReference>
<proteinExistence type="predicted"/>
<feature type="coiled-coil region" evidence="1">
    <location>
        <begin position="441"/>
        <end position="472"/>
    </location>
</feature>
<dbReference type="GeneID" id="40306795"/>
<evidence type="ECO:0000259" key="2">
    <source>
        <dbReference type="PROSITE" id="PS50058"/>
    </source>
</evidence>
<feature type="domain" description="G protein gamma" evidence="2">
    <location>
        <begin position="100"/>
        <end position="160"/>
    </location>
</feature>
<evidence type="ECO:0000313" key="4">
    <source>
        <dbReference type="Proteomes" id="UP000224006"/>
    </source>
</evidence>
<comment type="caution">
    <text evidence="3">The sequence shown here is derived from an EMBL/GenBank/DDBJ whole genome shotgun (WGS) entry which is preliminary data.</text>
</comment>
<organism evidence="3 4">
    <name type="scientific">Besnoitia besnoiti</name>
    <name type="common">Apicomplexan protozoan</name>
    <dbReference type="NCBI Taxonomy" id="94643"/>
    <lineage>
        <taxon>Eukaryota</taxon>
        <taxon>Sar</taxon>
        <taxon>Alveolata</taxon>
        <taxon>Apicomplexa</taxon>
        <taxon>Conoidasida</taxon>
        <taxon>Coccidia</taxon>
        <taxon>Eucoccidiorida</taxon>
        <taxon>Eimeriorina</taxon>
        <taxon>Sarcocystidae</taxon>
        <taxon>Besnoitia</taxon>
    </lineage>
</organism>
<name>A0A2A9M939_BESBE</name>
<dbReference type="KEGG" id="bbes:BESB_017340"/>
<dbReference type="AlphaFoldDB" id="A0A2A9M939"/>
<protein>
    <recommendedName>
        <fullName evidence="2">G protein gamma domain-containing protein</fullName>
    </recommendedName>
</protein>
<evidence type="ECO:0000313" key="3">
    <source>
        <dbReference type="EMBL" id="PFH32416.1"/>
    </source>
</evidence>
<keyword evidence="1" id="KW-0175">Coiled coil</keyword>
<dbReference type="VEuPathDB" id="ToxoDB:BESB_017340"/>
<gene>
    <name evidence="3" type="ORF">BESB_017340</name>
</gene>
<dbReference type="Proteomes" id="UP000224006">
    <property type="component" value="Chromosome X"/>
</dbReference>
<dbReference type="OrthoDB" id="330085at2759"/>
<dbReference type="GO" id="GO:0007186">
    <property type="term" value="P:G protein-coupled receptor signaling pathway"/>
    <property type="evidence" value="ECO:0007669"/>
    <property type="project" value="InterPro"/>
</dbReference>
<evidence type="ECO:0000256" key="1">
    <source>
        <dbReference type="SAM" id="Coils"/>
    </source>
</evidence>
<keyword evidence="4" id="KW-1185">Reference proteome</keyword>